<comment type="caution">
    <text evidence="2">The sequence shown here is derived from an EMBL/GenBank/DDBJ whole genome shotgun (WGS) entry which is preliminary data.</text>
</comment>
<dbReference type="Proteomes" id="UP000242188">
    <property type="component" value="Unassembled WGS sequence"/>
</dbReference>
<name>A0A210QJL4_MIZYE</name>
<organism evidence="2 3">
    <name type="scientific">Mizuhopecten yessoensis</name>
    <name type="common">Japanese scallop</name>
    <name type="synonym">Patinopecten yessoensis</name>
    <dbReference type="NCBI Taxonomy" id="6573"/>
    <lineage>
        <taxon>Eukaryota</taxon>
        <taxon>Metazoa</taxon>
        <taxon>Spiralia</taxon>
        <taxon>Lophotrochozoa</taxon>
        <taxon>Mollusca</taxon>
        <taxon>Bivalvia</taxon>
        <taxon>Autobranchia</taxon>
        <taxon>Pteriomorphia</taxon>
        <taxon>Pectinida</taxon>
        <taxon>Pectinoidea</taxon>
        <taxon>Pectinidae</taxon>
        <taxon>Mizuhopecten</taxon>
    </lineage>
</organism>
<feature type="compositionally biased region" description="Basic and acidic residues" evidence="1">
    <location>
        <begin position="249"/>
        <end position="269"/>
    </location>
</feature>
<keyword evidence="3" id="KW-1185">Reference proteome</keyword>
<dbReference type="EMBL" id="NEDP02003352">
    <property type="protein sequence ID" value="OWF48909.1"/>
    <property type="molecule type" value="Genomic_DNA"/>
</dbReference>
<protein>
    <submittedName>
        <fullName evidence="2">Uncharacterized protein</fullName>
    </submittedName>
</protein>
<evidence type="ECO:0000313" key="3">
    <source>
        <dbReference type="Proteomes" id="UP000242188"/>
    </source>
</evidence>
<dbReference type="AlphaFoldDB" id="A0A210QJL4"/>
<dbReference type="Gene3D" id="1.10.1410.40">
    <property type="match status" value="1"/>
</dbReference>
<feature type="region of interest" description="Disordered" evidence="1">
    <location>
        <begin position="423"/>
        <end position="503"/>
    </location>
</feature>
<reference evidence="2 3" key="1">
    <citation type="journal article" date="2017" name="Nat. Ecol. Evol.">
        <title>Scallop genome provides insights into evolution of bilaterian karyotype and development.</title>
        <authorList>
            <person name="Wang S."/>
            <person name="Zhang J."/>
            <person name="Jiao W."/>
            <person name="Li J."/>
            <person name="Xun X."/>
            <person name="Sun Y."/>
            <person name="Guo X."/>
            <person name="Huan P."/>
            <person name="Dong B."/>
            <person name="Zhang L."/>
            <person name="Hu X."/>
            <person name="Sun X."/>
            <person name="Wang J."/>
            <person name="Zhao C."/>
            <person name="Wang Y."/>
            <person name="Wang D."/>
            <person name="Huang X."/>
            <person name="Wang R."/>
            <person name="Lv J."/>
            <person name="Li Y."/>
            <person name="Zhang Z."/>
            <person name="Liu B."/>
            <person name="Lu W."/>
            <person name="Hui Y."/>
            <person name="Liang J."/>
            <person name="Zhou Z."/>
            <person name="Hou R."/>
            <person name="Li X."/>
            <person name="Liu Y."/>
            <person name="Li H."/>
            <person name="Ning X."/>
            <person name="Lin Y."/>
            <person name="Zhao L."/>
            <person name="Xing Q."/>
            <person name="Dou J."/>
            <person name="Li Y."/>
            <person name="Mao J."/>
            <person name="Guo H."/>
            <person name="Dou H."/>
            <person name="Li T."/>
            <person name="Mu C."/>
            <person name="Jiang W."/>
            <person name="Fu Q."/>
            <person name="Fu X."/>
            <person name="Miao Y."/>
            <person name="Liu J."/>
            <person name="Yu Q."/>
            <person name="Li R."/>
            <person name="Liao H."/>
            <person name="Li X."/>
            <person name="Kong Y."/>
            <person name="Jiang Z."/>
            <person name="Chourrout D."/>
            <person name="Li R."/>
            <person name="Bao Z."/>
        </authorList>
    </citation>
    <scope>NUCLEOTIDE SEQUENCE [LARGE SCALE GENOMIC DNA]</scope>
    <source>
        <strain evidence="2 3">PY_sf001</strain>
    </source>
</reference>
<proteinExistence type="predicted"/>
<sequence>MDISYSGKKDGTLLINFYTNQSIQPHLFFTLNIVPCISISEVPKQCRLQVPIASRRPYYEFHTDFKKNIRDVLTQGEKMFYLDATVMPWSNECGYDGSIVCSWGLNIGCLEDRALHYICQMTTGQYFRDIIMLIERIKDIHSFCLHPLTNRVILNAILYQHKKSMGVVKGRSRWFIKVIERLSSHMKSGVFPAFFQGKYNLLSDFKPDMLSATASELDEMVEGLNEAPENLFVYTGLESELEEIDEAKPYRDEPPKVENAEEKTLSSREEVEEDSLFDRTITTLMSETTDRSYDDTFCDESDEEPIFITGPVRYGFKRHEIRSGSKMSGNVSVGKVSTYSRSAPNKLGYTTKSVGKVSANGSINSADKISRNGSIRSSDIVSGKLSNRPLSKLSRNGSTISISSANISVNGLNCSVGRVSGDISKGSVGKVSGPDSLKSASKSLGNVQSSTPSHSKTSLQSSTHSLNTVPRQTVALPALKGRGDNSVKQEDIVSRNLSPISKK</sequence>
<accession>A0A210QJL4</accession>
<dbReference type="OrthoDB" id="6146330at2759"/>
<feature type="compositionally biased region" description="Basic and acidic residues" evidence="1">
    <location>
        <begin position="481"/>
        <end position="493"/>
    </location>
</feature>
<evidence type="ECO:0000313" key="2">
    <source>
        <dbReference type="EMBL" id="OWF48909.1"/>
    </source>
</evidence>
<gene>
    <name evidence="2" type="ORF">KP79_PYT03596</name>
</gene>
<evidence type="ECO:0000256" key="1">
    <source>
        <dbReference type="SAM" id="MobiDB-lite"/>
    </source>
</evidence>
<feature type="compositionally biased region" description="Polar residues" evidence="1">
    <location>
        <begin position="438"/>
        <end position="471"/>
    </location>
</feature>
<feature type="region of interest" description="Disordered" evidence="1">
    <location>
        <begin position="249"/>
        <end position="272"/>
    </location>
</feature>